<dbReference type="InterPro" id="IPR050448">
    <property type="entry name" value="OpgB/LTA_synthase_biosynth"/>
</dbReference>
<keyword evidence="9" id="KW-1185">Reference proteome</keyword>
<dbReference type="Gene3D" id="3.40.720.10">
    <property type="entry name" value="Alkaline Phosphatase, subunit A"/>
    <property type="match status" value="1"/>
</dbReference>
<evidence type="ECO:0000256" key="6">
    <source>
        <dbReference type="SAM" id="Phobius"/>
    </source>
</evidence>
<keyword evidence="5 6" id="KW-0472">Membrane</keyword>
<evidence type="ECO:0000313" key="9">
    <source>
        <dbReference type="Proteomes" id="UP001589813"/>
    </source>
</evidence>
<organism evidence="8 9">
    <name type="scientific">Rheinheimera tilapiae</name>
    <dbReference type="NCBI Taxonomy" id="875043"/>
    <lineage>
        <taxon>Bacteria</taxon>
        <taxon>Pseudomonadati</taxon>
        <taxon>Pseudomonadota</taxon>
        <taxon>Gammaproteobacteria</taxon>
        <taxon>Chromatiales</taxon>
        <taxon>Chromatiaceae</taxon>
        <taxon>Rheinheimera</taxon>
    </lineage>
</organism>
<dbReference type="PANTHER" id="PTHR47371:SF3">
    <property type="entry name" value="PHOSPHOGLYCEROL TRANSFERASE I"/>
    <property type="match status" value="1"/>
</dbReference>
<evidence type="ECO:0000256" key="1">
    <source>
        <dbReference type="ARBA" id="ARBA00004651"/>
    </source>
</evidence>
<dbReference type="CDD" id="cd16015">
    <property type="entry name" value="LTA_synthase"/>
    <property type="match status" value="1"/>
</dbReference>
<feature type="domain" description="Sulfatase N-terminal" evidence="7">
    <location>
        <begin position="223"/>
        <end position="505"/>
    </location>
</feature>
<sequence>MVDFVALAVTAESCVTVLQSFVLAALLCLVLEFCLLPAGGRLWRRKGAVWAGHLAVLLLIYLVELLIFRRPWFAASQVVFWQALMLVVNRVKLAQLYEPFVYQDLHYFVDIFRHPRLYLPFFGFGRLALAIFVPVVLVGLALQLEAPMGLLQLAWPLLSLLVITLLLMFGSWHYVSPLVGIDPTLDQVEMGMLGGFIAYAKAERQLALLAEPLDCVEPGGVQPHLVVVQSESFFDARRLWPAIHPQCYRWFDQLNADALLHGELAVPAIGANTLRSEFAFLTGLTNSEQGIHRFNPYRRLARQQLTTLASRLKAEGYRTVCVHPYPVSFYQRDRVFPHLGFDEFIDRKGFSHHSDNHYVGDEEVAERVRQILQQATEPTFVFVITMENHGPLQLEKVSIEEPAQYLTALPPKSVQELTAYLRHVVNAGKMAQILCDTLQQSPRPGLLCWYGDHLPILPELYQAEQFDSHRTDYLIWASAQQQSGLQRQAVAQREVHDLANLLLTLLAQHK</sequence>
<reference evidence="8 9" key="1">
    <citation type="submission" date="2024-09" db="EMBL/GenBank/DDBJ databases">
        <authorList>
            <person name="Sun Q."/>
            <person name="Mori K."/>
        </authorList>
    </citation>
    <scope>NUCLEOTIDE SEQUENCE [LARGE SCALE GENOMIC DNA]</scope>
    <source>
        <strain evidence="8 9">KCTC 23315</strain>
    </source>
</reference>
<keyword evidence="3 6" id="KW-0812">Transmembrane</keyword>
<proteinExistence type="predicted"/>
<gene>
    <name evidence="8" type="ORF">ACFFJP_02980</name>
</gene>
<dbReference type="EMBL" id="JBHLXP010000001">
    <property type="protein sequence ID" value="MFC0047252.1"/>
    <property type="molecule type" value="Genomic_DNA"/>
</dbReference>
<evidence type="ECO:0000256" key="3">
    <source>
        <dbReference type="ARBA" id="ARBA00022692"/>
    </source>
</evidence>
<keyword evidence="2" id="KW-1003">Cell membrane</keyword>
<dbReference type="InterPro" id="IPR017850">
    <property type="entry name" value="Alkaline_phosphatase_core_sf"/>
</dbReference>
<dbReference type="SUPFAM" id="SSF53649">
    <property type="entry name" value="Alkaline phosphatase-like"/>
    <property type="match status" value="1"/>
</dbReference>
<comment type="subcellular location">
    <subcellularLocation>
        <location evidence="1">Cell membrane</location>
        <topology evidence="1">Multi-pass membrane protein</topology>
    </subcellularLocation>
</comment>
<name>A0ABV6B8R7_9GAMM</name>
<feature type="transmembrane region" description="Helical" evidence="6">
    <location>
        <begin position="17"/>
        <end position="36"/>
    </location>
</feature>
<comment type="caution">
    <text evidence="8">The sequence shown here is derived from an EMBL/GenBank/DDBJ whole genome shotgun (WGS) entry which is preliminary data.</text>
</comment>
<dbReference type="PANTHER" id="PTHR47371">
    <property type="entry name" value="LIPOTEICHOIC ACID SYNTHASE"/>
    <property type="match status" value="1"/>
</dbReference>
<accession>A0ABV6B8R7</accession>
<feature type="transmembrane region" description="Helical" evidence="6">
    <location>
        <begin position="48"/>
        <end position="68"/>
    </location>
</feature>
<keyword evidence="4 6" id="KW-1133">Transmembrane helix</keyword>
<feature type="transmembrane region" description="Helical" evidence="6">
    <location>
        <begin position="117"/>
        <end position="142"/>
    </location>
</feature>
<evidence type="ECO:0000256" key="5">
    <source>
        <dbReference type="ARBA" id="ARBA00023136"/>
    </source>
</evidence>
<evidence type="ECO:0000256" key="4">
    <source>
        <dbReference type="ARBA" id="ARBA00022989"/>
    </source>
</evidence>
<dbReference type="Pfam" id="PF00884">
    <property type="entry name" value="Sulfatase"/>
    <property type="match status" value="1"/>
</dbReference>
<feature type="transmembrane region" description="Helical" evidence="6">
    <location>
        <begin position="154"/>
        <end position="175"/>
    </location>
</feature>
<evidence type="ECO:0000313" key="8">
    <source>
        <dbReference type="EMBL" id="MFC0047252.1"/>
    </source>
</evidence>
<dbReference type="Proteomes" id="UP001589813">
    <property type="component" value="Unassembled WGS sequence"/>
</dbReference>
<evidence type="ECO:0000259" key="7">
    <source>
        <dbReference type="Pfam" id="PF00884"/>
    </source>
</evidence>
<dbReference type="InterPro" id="IPR000917">
    <property type="entry name" value="Sulfatase_N"/>
</dbReference>
<dbReference type="RefSeq" id="WP_377240353.1">
    <property type="nucleotide sequence ID" value="NZ_JBHLXP010000001.1"/>
</dbReference>
<protein>
    <submittedName>
        <fullName evidence="8">LTA synthase family protein</fullName>
    </submittedName>
</protein>
<evidence type="ECO:0000256" key="2">
    <source>
        <dbReference type="ARBA" id="ARBA00022475"/>
    </source>
</evidence>